<feature type="binding site" evidence="9">
    <location>
        <position position="442"/>
    </location>
    <ligand>
        <name>substrate</name>
    </ligand>
</feature>
<dbReference type="Proteomes" id="UP000002866">
    <property type="component" value="Chromosome 3"/>
</dbReference>
<dbReference type="HOGENOM" id="CLU_027172_1_0_1"/>
<dbReference type="GO" id="GO:0005759">
    <property type="term" value="C:mitochondrial matrix"/>
    <property type="evidence" value="ECO:0007669"/>
    <property type="project" value="UniProtKB-SubCell"/>
</dbReference>
<feature type="binding site" evidence="9">
    <location>
        <position position="307"/>
    </location>
    <ligand>
        <name>substrate</name>
    </ligand>
</feature>
<feature type="binding site" evidence="9">
    <location>
        <position position="208"/>
    </location>
    <ligand>
        <name>substrate</name>
    </ligand>
</feature>
<dbReference type="OrthoDB" id="2017946at2759"/>
<dbReference type="GO" id="GO:0006526">
    <property type="term" value="P:L-arginine biosynthetic process"/>
    <property type="evidence" value="ECO:0007669"/>
    <property type="project" value="UniProtKB-UniRule"/>
</dbReference>
<dbReference type="Gene3D" id="3.10.20.340">
    <property type="entry name" value="ArgJ beta chain, C-terminal domain"/>
    <property type="match status" value="1"/>
</dbReference>
<dbReference type="AlphaFoldDB" id="I2H0J2"/>
<dbReference type="GeneID" id="14494862"/>
<comment type="subunit">
    <text evidence="9">Heterodimer of an alpha and a beta chain.</text>
</comment>
<feature type="site" description="Cleavage; by autolysis" evidence="9">
    <location>
        <begin position="218"/>
        <end position="219"/>
    </location>
</feature>
<dbReference type="SUPFAM" id="SSF56266">
    <property type="entry name" value="DmpA/ArgJ-like"/>
    <property type="match status" value="1"/>
</dbReference>
<feature type="binding site" evidence="9">
    <location>
        <position position="447"/>
    </location>
    <ligand>
        <name>substrate</name>
    </ligand>
</feature>
<feature type="chain" id="PRO_5023450831" description="Arginine biosynthesis bifunctional protein ArgJ alpha chain" evidence="9">
    <location>
        <begin position="1"/>
        <end position="218"/>
    </location>
</feature>
<dbReference type="RefSeq" id="XP_004179413.1">
    <property type="nucleotide sequence ID" value="XM_004179365.1"/>
</dbReference>
<evidence type="ECO:0000256" key="4">
    <source>
        <dbReference type="ARBA" id="ARBA00022679"/>
    </source>
</evidence>
<dbReference type="PANTHER" id="PTHR23100">
    <property type="entry name" value="ARGININE BIOSYNTHESIS BIFUNCTIONAL PROTEIN ARGJ"/>
    <property type="match status" value="1"/>
</dbReference>
<feature type="binding site" evidence="9">
    <location>
        <position position="219"/>
    </location>
    <ligand>
        <name>substrate</name>
    </ligand>
</feature>
<keyword evidence="8 9" id="KW-0012">Acyltransferase</keyword>
<evidence type="ECO:0000256" key="9">
    <source>
        <dbReference type="HAMAP-Rule" id="MF_03124"/>
    </source>
</evidence>
<evidence type="ECO:0000256" key="7">
    <source>
        <dbReference type="ARBA" id="ARBA00023268"/>
    </source>
</evidence>
<dbReference type="GO" id="GO:0006592">
    <property type="term" value="P:ornithine biosynthetic process"/>
    <property type="evidence" value="ECO:0007669"/>
    <property type="project" value="EnsemblFungi"/>
</dbReference>
<evidence type="ECO:0000256" key="1">
    <source>
        <dbReference type="ARBA" id="ARBA00006774"/>
    </source>
</evidence>
<dbReference type="NCBIfam" id="TIGR00120">
    <property type="entry name" value="ArgJ"/>
    <property type="match status" value="1"/>
</dbReference>
<comment type="catalytic activity">
    <reaction evidence="9">
        <text>L-glutamate + acetyl-CoA = N-acetyl-L-glutamate + CoA + H(+)</text>
        <dbReference type="Rhea" id="RHEA:24292"/>
        <dbReference type="ChEBI" id="CHEBI:15378"/>
        <dbReference type="ChEBI" id="CHEBI:29985"/>
        <dbReference type="ChEBI" id="CHEBI:44337"/>
        <dbReference type="ChEBI" id="CHEBI:57287"/>
        <dbReference type="ChEBI" id="CHEBI:57288"/>
        <dbReference type="EC" id="2.3.1.1"/>
    </reaction>
</comment>
<dbReference type="GO" id="GO:0004042">
    <property type="term" value="F:L-glutamate N-acetyltransferase activity"/>
    <property type="evidence" value="ECO:0007669"/>
    <property type="project" value="UniProtKB-UniRule"/>
</dbReference>
<dbReference type="CDD" id="cd02152">
    <property type="entry name" value="OAT"/>
    <property type="match status" value="1"/>
</dbReference>
<dbReference type="Gene3D" id="3.30.2330.10">
    <property type="entry name" value="arginine biosynthesis bifunctional protein suprefamily"/>
    <property type="match status" value="1"/>
</dbReference>
<dbReference type="FunCoup" id="I2H0J2">
    <property type="interactions" value="318"/>
</dbReference>
<evidence type="ECO:0000256" key="5">
    <source>
        <dbReference type="ARBA" id="ARBA00022813"/>
    </source>
</evidence>
<keyword evidence="3 9" id="KW-0028">Amino-acid biosynthesis</keyword>
<dbReference type="FunFam" id="3.10.20.340:FF:000002">
    <property type="entry name" value="Arginine biosynthesis bifunctional protein ArgJ, mitochondrial"/>
    <property type="match status" value="1"/>
</dbReference>
<protein>
    <recommendedName>
        <fullName evidence="9">Arginine biosynthesis bifunctional protein ArgJ, mitochondrial</fullName>
    </recommendedName>
    <domain>
        <recommendedName>
            <fullName evidence="9">Glutamate N-acetyltransferase</fullName>
            <shortName evidence="9">GAT</shortName>
            <ecNumber evidence="9">2.3.1.35</ecNumber>
        </recommendedName>
        <alternativeName>
            <fullName evidence="9">Ornithine acetyltransferase</fullName>
            <shortName evidence="9">OATase</shortName>
        </alternativeName>
        <alternativeName>
            <fullName evidence="9">Ornithine transacetylase</fullName>
        </alternativeName>
    </domain>
    <domain>
        <recommendedName>
            <fullName evidence="9">Amino-acid acetyltransferase</fullName>
            <ecNumber evidence="9">2.3.1.1</ecNumber>
        </recommendedName>
        <alternativeName>
            <fullName evidence="9">N-acetylglutamate synthase</fullName>
            <shortName evidence="9">AGS</shortName>
        </alternativeName>
    </domain>
    <component>
        <recommendedName>
            <fullName evidence="9">Arginine biosynthesis bifunctional protein ArgJ alpha chain</fullName>
        </recommendedName>
    </component>
    <component>
        <recommendedName>
            <fullName evidence="9">Arginine biosynthesis bifunctional protein ArgJ beta chain</fullName>
        </recommendedName>
    </component>
</protein>
<dbReference type="STRING" id="1071380.I2H0J2"/>
<keyword evidence="6 9" id="KW-0496">Mitochondrion</keyword>
<comment type="PTM">
    <text evidence="9">The alpha and beta chains are autoproteolytically processed from a single precursor protein within the mitochondrion.</text>
</comment>
<dbReference type="NCBIfam" id="NF003802">
    <property type="entry name" value="PRK05388.1"/>
    <property type="match status" value="1"/>
</dbReference>
<dbReference type="InterPro" id="IPR016117">
    <property type="entry name" value="ArgJ-like_dom_sf"/>
</dbReference>
<name>I2H0J2_HENB6</name>
<dbReference type="eggNOG" id="KOG2786">
    <property type="taxonomic scope" value="Eukaryota"/>
</dbReference>
<dbReference type="Gene3D" id="3.60.70.12">
    <property type="entry name" value="L-amino peptidase D-ALA esterase/amidase"/>
    <property type="match status" value="1"/>
</dbReference>
<evidence type="ECO:0000256" key="2">
    <source>
        <dbReference type="ARBA" id="ARBA00022571"/>
    </source>
</evidence>
<feature type="active site" description="Nucleophile" evidence="9">
    <location>
        <position position="219"/>
    </location>
</feature>
<dbReference type="OMA" id="WGRIVMA"/>
<gene>
    <name evidence="10" type="primary">TBLA0C00780</name>
    <name evidence="10" type="ORF">TBLA_0C00780</name>
</gene>
<dbReference type="EC" id="2.3.1.1" evidence="9"/>
<dbReference type="EC" id="2.3.1.35" evidence="9"/>
<reference evidence="10 11" key="1">
    <citation type="journal article" date="2011" name="Proc. Natl. Acad. Sci. U.S.A.">
        <title>Evolutionary erosion of yeast sex chromosomes by mating-type switching accidents.</title>
        <authorList>
            <person name="Gordon J.L."/>
            <person name="Armisen D."/>
            <person name="Proux-Wera E."/>
            <person name="Oheigeartaigh S.S."/>
            <person name="Byrne K.P."/>
            <person name="Wolfe K.H."/>
        </authorList>
    </citation>
    <scope>NUCLEOTIDE SEQUENCE [LARGE SCALE GENOMIC DNA]</scope>
    <source>
        <strain evidence="11">ATCC 34711 / CBS 6284 / DSM 70876 / NBRC 10599 / NRRL Y-10934 / UCD 77-7</strain>
    </source>
</reference>
<evidence type="ECO:0000256" key="3">
    <source>
        <dbReference type="ARBA" id="ARBA00022605"/>
    </source>
</evidence>
<keyword evidence="2 9" id="KW-0055">Arginine biosynthesis</keyword>
<dbReference type="GO" id="GO:0004358">
    <property type="term" value="F:L-glutamate N-acetyltransferase activity, acting on acetyl-L-ornithine as donor"/>
    <property type="evidence" value="ECO:0007669"/>
    <property type="project" value="UniProtKB-UniRule"/>
</dbReference>
<keyword evidence="7 9" id="KW-0511">Multifunctional enzyme</keyword>
<feature type="site" description="Involved in the stabilization of negative charge on the oxyanion by the formation of the oxyanion hole" evidence="9">
    <location>
        <position position="139"/>
    </location>
</feature>
<feature type="binding site" evidence="9">
    <location>
        <position position="180"/>
    </location>
    <ligand>
        <name>substrate</name>
    </ligand>
</feature>
<evidence type="ECO:0000313" key="11">
    <source>
        <dbReference type="Proteomes" id="UP000002866"/>
    </source>
</evidence>
<dbReference type="HAMAP" id="MF_01106">
    <property type="entry name" value="ArgJ"/>
    <property type="match status" value="1"/>
</dbReference>
<feature type="chain" id="PRO_5023450830" description="Arginine biosynthesis bifunctional protein ArgJ beta chain" evidence="9">
    <location>
        <begin position="219"/>
        <end position="447"/>
    </location>
</feature>
<evidence type="ECO:0000256" key="8">
    <source>
        <dbReference type="ARBA" id="ARBA00023315"/>
    </source>
</evidence>
<comment type="similarity">
    <text evidence="1 9">Belongs to the ArgJ family.</text>
</comment>
<dbReference type="FunFam" id="3.60.70.12:FF:000002">
    <property type="entry name" value="Arginine biosynthesis bifunctional protein ArgJ, mitochondrial"/>
    <property type="match status" value="1"/>
</dbReference>
<organism evidence="10 11">
    <name type="scientific">Henningerozyma blattae (strain ATCC 34711 / CBS 6284 / DSM 70876 / NBRC 10599 / NRRL Y-10934 / UCD 77-7)</name>
    <name type="common">Yeast</name>
    <name type="synonym">Tetrapisispora blattae</name>
    <dbReference type="NCBI Taxonomy" id="1071380"/>
    <lineage>
        <taxon>Eukaryota</taxon>
        <taxon>Fungi</taxon>
        <taxon>Dikarya</taxon>
        <taxon>Ascomycota</taxon>
        <taxon>Saccharomycotina</taxon>
        <taxon>Saccharomycetes</taxon>
        <taxon>Saccharomycetales</taxon>
        <taxon>Saccharomycetaceae</taxon>
        <taxon>Henningerozyma</taxon>
    </lineage>
</organism>
<comment type="subcellular location">
    <subcellularLocation>
        <location evidence="9">Mitochondrion matrix</location>
    </subcellularLocation>
</comment>
<keyword evidence="11" id="KW-1185">Reference proteome</keyword>
<dbReference type="InterPro" id="IPR002813">
    <property type="entry name" value="Arg_biosynth_ArgJ"/>
</dbReference>
<dbReference type="InParanoid" id="I2H0J2"/>
<evidence type="ECO:0000256" key="6">
    <source>
        <dbReference type="ARBA" id="ARBA00023128"/>
    </source>
</evidence>
<dbReference type="EMBL" id="HE806318">
    <property type="protein sequence ID" value="CCH59894.1"/>
    <property type="molecule type" value="Genomic_DNA"/>
</dbReference>
<comment type="pathway">
    <text evidence="9">Amino-acid biosynthesis; L-arginine biosynthesis; L-ornithine and N-acetyl-L-glutamate from L-glutamate and N(2)-acetyl-L-ornithine (cyclic): step 1/1.</text>
</comment>
<accession>I2H0J2</accession>
<keyword evidence="5 9" id="KW-0068">Autocatalytic cleavage</keyword>
<sequence>MHTTKTLLQKAKPLDKYARFVPTHATFPLGFETASISAGIKKNNALDLGVIRNVNDPKRARAAAVFTTNKFQAAPVTVSRNVLQHTKGEGVIATIVNSGCANSVTGDQGQEDAEKTVDLVSKHLGSDSSENLSLVMSTGVIGQRLPMDKLENGIEKIFNDKKAFGSDFNSWLNFAKSICTTDTFPKIISKQFKLSTTGQTYTITGIAKGAGMICPNMATLLSYLITDLPLSSSAATSSLKYAVDRSFNCISVDGDMSTNDTLCMLSNGAIDNQMEDITEDSELYDEIKLNITSVAQDLAKLVVRDGEGSTKFVTVKVINSENYADARTIAESISNSMLVKTALYGQDANWGRILCAIGYAKLNDMRALDADKISVSFVTTDNSEPKELKLVINGVPQLNLDEERASQMLALEDLEVLVDLNTGTETAQFWTCDLTHEYVTINGDYRT</sequence>
<dbReference type="InterPro" id="IPR042195">
    <property type="entry name" value="ArgJ_beta_C"/>
</dbReference>
<comment type="catalytic activity">
    <reaction evidence="9">
        <text>N(2)-acetyl-L-ornithine + L-glutamate = N-acetyl-L-glutamate + L-ornithine</text>
        <dbReference type="Rhea" id="RHEA:15349"/>
        <dbReference type="ChEBI" id="CHEBI:29985"/>
        <dbReference type="ChEBI" id="CHEBI:44337"/>
        <dbReference type="ChEBI" id="CHEBI:46911"/>
        <dbReference type="ChEBI" id="CHEBI:57805"/>
        <dbReference type="EC" id="2.3.1.35"/>
    </reaction>
</comment>
<evidence type="ECO:0000313" key="10">
    <source>
        <dbReference type="EMBL" id="CCH59894.1"/>
    </source>
</evidence>
<dbReference type="KEGG" id="tbl:TBLA_0C00780"/>
<keyword evidence="4 9" id="KW-0808">Transferase</keyword>
<comment type="function">
    <text evidence="9">Catalyzes two activities which are involved in the cyclic version of arginine biosynthesis: the synthesis of acetylglutamate from glutamate and acetyl-CoA, and of ornithine by transacetylation between acetylornithine and glutamate.</text>
</comment>
<comment type="pathway">
    <text evidence="9">Amino-acid biosynthesis; L-arginine biosynthesis; N(2)-acetyl-L-ornithine from L-glutamate: step 1/4.</text>
</comment>
<proteinExistence type="inferred from homology"/>
<dbReference type="Pfam" id="PF01960">
    <property type="entry name" value="ArgJ"/>
    <property type="match status" value="1"/>
</dbReference>
<feature type="site" description="Involved in the stabilization of negative charge on the oxyanion by the formation of the oxyanion hole" evidence="9">
    <location>
        <position position="138"/>
    </location>
</feature>
<dbReference type="PANTHER" id="PTHR23100:SF0">
    <property type="entry name" value="ARGININE BIOSYNTHESIS BIFUNCTIONAL PROTEIN ARGJ, MITOCHONDRIAL"/>
    <property type="match status" value="1"/>
</dbReference>
<dbReference type="UniPathway" id="UPA00068">
    <property type="reaction ID" value="UER00106"/>
</dbReference>
<dbReference type="MEROPS" id="T05.001"/>